<evidence type="ECO:0000313" key="3">
    <source>
        <dbReference type="Proteomes" id="UP000184315"/>
    </source>
</evidence>
<dbReference type="Proteomes" id="UP000184315">
    <property type="component" value="Unassembled WGS sequence"/>
</dbReference>
<keyword evidence="3" id="KW-1185">Reference proteome</keyword>
<gene>
    <name evidence="2" type="ORF">PL9214290333</name>
</gene>
<name>A0A1J1LEX8_9CYAN</name>
<dbReference type="RefSeq" id="WP_072717722.1">
    <property type="nucleotide sequence ID" value="NZ_LN889782.1"/>
</dbReference>
<feature type="compositionally biased region" description="Acidic residues" evidence="1">
    <location>
        <begin position="34"/>
        <end position="47"/>
    </location>
</feature>
<evidence type="ECO:0000313" key="2">
    <source>
        <dbReference type="EMBL" id="CUR30742.1"/>
    </source>
</evidence>
<accession>A0A1J1LEX8</accession>
<dbReference type="STRING" id="671072.PL9214290333"/>
<organism evidence="2 3">
    <name type="scientific">Planktothrix tepida PCC 9214</name>
    <dbReference type="NCBI Taxonomy" id="671072"/>
    <lineage>
        <taxon>Bacteria</taxon>
        <taxon>Bacillati</taxon>
        <taxon>Cyanobacteriota</taxon>
        <taxon>Cyanophyceae</taxon>
        <taxon>Oscillatoriophycideae</taxon>
        <taxon>Oscillatoriales</taxon>
        <taxon>Microcoleaceae</taxon>
        <taxon>Planktothrix</taxon>
    </lineage>
</organism>
<dbReference type="OrthoDB" id="421517at2"/>
<reference evidence="3" key="1">
    <citation type="submission" date="2015-10" db="EMBL/GenBank/DDBJ databases">
        <authorList>
            <person name="Regsiter A."/>
            <person name="william w."/>
        </authorList>
    </citation>
    <scope>NUCLEOTIDE SEQUENCE [LARGE SCALE GENOMIC DNA]</scope>
</reference>
<dbReference type="EMBL" id="CZDF01000132">
    <property type="protein sequence ID" value="CUR30742.1"/>
    <property type="molecule type" value="Genomic_DNA"/>
</dbReference>
<proteinExistence type="predicted"/>
<feature type="region of interest" description="Disordered" evidence="1">
    <location>
        <begin position="1"/>
        <end position="74"/>
    </location>
</feature>
<protein>
    <submittedName>
        <fullName evidence="2">Uncharacterized protein</fullName>
    </submittedName>
</protein>
<evidence type="ECO:0000256" key="1">
    <source>
        <dbReference type="SAM" id="MobiDB-lite"/>
    </source>
</evidence>
<sequence>MKTAILEPKQKQQDLEQEQDLQNSSEGQAKNPFLEEEDNEQILEDNPFDPQDLENLSSSADPEPPTFEEVEEQQQPLSQRFNPVFLTQVAAVLVVVFGCVYTVTRPCVMGECQEIDAARDFSQRSKQTIETVSSAQAPIIAQQDLQSGIKLLKTIPFWSPHYPEAKALLSIYQKESNEFNAVVKALKTAAQASALGQNPPHPIEDWVKMQSLWEEAIALLEQVPSGSIIYPFAQARWQQYRGNLADVRSRLKLERDGEQILTTAKKTAQVAEARQGVAKYAESWQQVFETWQTAANTLSTIPYGTTAYQSAQVLLARYQPKLEQARDRKTIEQVGLDAYNQAVNNAEQAKLLEQRGAWSEAVTYWSRAVSYAKQVPASSSYSAKIKPLLTIYNDSWKRADVQNRVASRLTKARQDLSKLCSGNPKVCNYSINENVITVRLTSDYVNQIQSTAKTADQTGDPKKRSEAENHVQVLKVALETISQNAQIPLEVYGVNNEKIATHVPLQ</sequence>
<dbReference type="AlphaFoldDB" id="A0A1J1LEX8"/>